<evidence type="ECO:0000256" key="2">
    <source>
        <dbReference type="ARBA" id="ARBA00004371"/>
    </source>
</evidence>
<accession>A0AAV7UXA9</accession>
<keyword evidence="18" id="KW-0325">Glycoprotein</keyword>
<keyword evidence="19" id="KW-0458">Lysosome</keyword>
<dbReference type="InterPro" id="IPR039866">
    <property type="entry name" value="CPQ"/>
</dbReference>
<dbReference type="Gene3D" id="3.40.630.10">
    <property type="entry name" value="Zn peptidases"/>
    <property type="match status" value="1"/>
</dbReference>
<dbReference type="PANTHER" id="PTHR12053:SF3">
    <property type="entry name" value="CARBOXYPEPTIDASE Q"/>
    <property type="match status" value="1"/>
</dbReference>
<evidence type="ECO:0000256" key="7">
    <source>
        <dbReference type="ARBA" id="ARBA00022525"/>
    </source>
</evidence>
<dbReference type="GO" id="GO:0005794">
    <property type="term" value="C:Golgi apparatus"/>
    <property type="evidence" value="ECO:0007669"/>
    <property type="project" value="UniProtKB-SubCell"/>
</dbReference>
<evidence type="ECO:0000313" key="23">
    <source>
        <dbReference type="EMBL" id="KAJ1193216.1"/>
    </source>
</evidence>
<comment type="subunit">
    <text evidence="20">Homodimer. The monomeric form is inactive while the homodimer is active.</text>
</comment>
<keyword evidence="8" id="KW-0121">Carboxypeptidase</keyword>
<dbReference type="Proteomes" id="UP001066276">
    <property type="component" value="Chromosome 2_2"/>
</dbReference>
<dbReference type="Pfam" id="PF04389">
    <property type="entry name" value="Peptidase_M28"/>
    <property type="match status" value="1"/>
</dbReference>
<evidence type="ECO:0000256" key="10">
    <source>
        <dbReference type="ARBA" id="ARBA00022723"/>
    </source>
</evidence>
<comment type="similarity">
    <text evidence="5">Belongs to the peptidase M28 family.</text>
</comment>
<evidence type="ECO:0000256" key="13">
    <source>
        <dbReference type="ARBA" id="ARBA00022824"/>
    </source>
</evidence>
<protein>
    <recommendedName>
        <fullName evidence="6">Carboxypeptidase Q</fullName>
    </recommendedName>
    <alternativeName>
        <fullName evidence="21">Plasma glutamate carboxypeptidase</fullName>
    </alternativeName>
</protein>
<evidence type="ECO:0000256" key="6">
    <source>
        <dbReference type="ARBA" id="ARBA00014116"/>
    </source>
</evidence>
<feature type="domain" description="Peptidase M28" evidence="22">
    <location>
        <begin position="11"/>
        <end position="109"/>
    </location>
</feature>
<evidence type="ECO:0000256" key="14">
    <source>
        <dbReference type="ARBA" id="ARBA00022833"/>
    </source>
</evidence>
<proteinExistence type="inferred from homology"/>
<evidence type="ECO:0000256" key="9">
    <source>
        <dbReference type="ARBA" id="ARBA00022670"/>
    </source>
</evidence>
<name>A0AAV7UXA9_PLEWA</name>
<keyword evidence="17" id="KW-0865">Zymogen</keyword>
<dbReference type="GO" id="GO:0005615">
    <property type="term" value="C:extracellular space"/>
    <property type="evidence" value="ECO:0007669"/>
    <property type="project" value="TreeGrafter"/>
</dbReference>
<evidence type="ECO:0000256" key="12">
    <source>
        <dbReference type="ARBA" id="ARBA00022801"/>
    </source>
</evidence>
<dbReference type="EMBL" id="JANPWB010000004">
    <property type="protein sequence ID" value="KAJ1193216.1"/>
    <property type="molecule type" value="Genomic_DNA"/>
</dbReference>
<evidence type="ECO:0000256" key="5">
    <source>
        <dbReference type="ARBA" id="ARBA00010918"/>
    </source>
</evidence>
<comment type="caution">
    <text evidence="23">The sequence shown here is derived from an EMBL/GenBank/DDBJ whole genome shotgun (WGS) entry which is preliminary data.</text>
</comment>
<evidence type="ECO:0000256" key="11">
    <source>
        <dbReference type="ARBA" id="ARBA00022729"/>
    </source>
</evidence>
<dbReference type="SUPFAM" id="SSF53187">
    <property type="entry name" value="Zn-dependent exopeptidases"/>
    <property type="match status" value="1"/>
</dbReference>
<dbReference type="PANTHER" id="PTHR12053">
    <property type="entry name" value="PROTEASE FAMILY M28 PLASMA GLUTAMATE CARBOXYPEPTIDASE-RELATED"/>
    <property type="match status" value="1"/>
</dbReference>
<evidence type="ECO:0000256" key="16">
    <source>
        <dbReference type="ARBA" id="ARBA00023049"/>
    </source>
</evidence>
<organism evidence="23 24">
    <name type="scientific">Pleurodeles waltl</name>
    <name type="common">Iberian ribbed newt</name>
    <dbReference type="NCBI Taxonomy" id="8319"/>
    <lineage>
        <taxon>Eukaryota</taxon>
        <taxon>Metazoa</taxon>
        <taxon>Chordata</taxon>
        <taxon>Craniata</taxon>
        <taxon>Vertebrata</taxon>
        <taxon>Euteleostomi</taxon>
        <taxon>Amphibia</taxon>
        <taxon>Batrachia</taxon>
        <taxon>Caudata</taxon>
        <taxon>Salamandroidea</taxon>
        <taxon>Salamandridae</taxon>
        <taxon>Pleurodelinae</taxon>
        <taxon>Pleurodeles</taxon>
    </lineage>
</organism>
<keyword evidence="15" id="KW-0333">Golgi apparatus</keyword>
<evidence type="ECO:0000256" key="15">
    <source>
        <dbReference type="ARBA" id="ARBA00023034"/>
    </source>
</evidence>
<dbReference type="GO" id="GO:0005764">
    <property type="term" value="C:lysosome"/>
    <property type="evidence" value="ECO:0007669"/>
    <property type="project" value="UniProtKB-SubCell"/>
</dbReference>
<dbReference type="GO" id="GO:0004180">
    <property type="term" value="F:carboxypeptidase activity"/>
    <property type="evidence" value="ECO:0007669"/>
    <property type="project" value="UniProtKB-KW"/>
</dbReference>
<gene>
    <name evidence="23" type="ORF">NDU88_002520</name>
</gene>
<dbReference type="GO" id="GO:0070573">
    <property type="term" value="F:metallodipeptidase activity"/>
    <property type="evidence" value="ECO:0007669"/>
    <property type="project" value="InterPro"/>
</dbReference>
<keyword evidence="14" id="KW-0862">Zinc</keyword>
<keyword evidence="16" id="KW-0482">Metalloprotease</keyword>
<evidence type="ECO:0000256" key="3">
    <source>
        <dbReference type="ARBA" id="ARBA00004555"/>
    </source>
</evidence>
<dbReference type="InterPro" id="IPR007484">
    <property type="entry name" value="Peptidase_M28"/>
</dbReference>
<evidence type="ECO:0000256" key="21">
    <source>
        <dbReference type="ARBA" id="ARBA00033328"/>
    </source>
</evidence>
<evidence type="ECO:0000256" key="20">
    <source>
        <dbReference type="ARBA" id="ARBA00025833"/>
    </source>
</evidence>
<keyword evidence="9" id="KW-0645">Protease</keyword>
<evidence type="ECO:0000259" key="22">
    <source>
        <dbReference type="Pfam" id="PF04389"/>
    </source>
</evidence>
<evidence type="ECO:0000256" key="18">
    <source>
        <dbReference type="ARBA" id="ARBA00023180"/>
    </source>
</evidence>
<keyword evidence="10" id="KW-0479">Metal-binding</keyword>
<keyword evidence="7" id="KW-0964">Secreted</keyword>
<keyword evidence="12" id="KW-0378">Hydrolase</keyword>
<dbReference type="GO" id="GO:0046872">
    <property type="term" value="F:metal ion binding"/>
    <property type="evidence" value="ECO:0007669"/>
    <property type="project" value="UniProtKB-KW"/>
</dbReference>
<evidence type="ECO:0000256" key="1">
    <source>
        <dbReference type="ARBA" id="ARBA00004240"/>
    </source>
</evidence>
<dbReference type="GO" id="GO:0006508">
    <property type="term" value="P:proteolysis"/>
    <property type="evidence" value="ECO:0007669"/>
    <property type="project" value="UniProtKB-KW"/>
</dbReference>
<dbReference type="GO" id="GO:0005783">
    <property type="term" value="C:endoplasmic reticulum"/>
    <property type="evidence" value="ECO:0007669"/>
    <property type="project" value="UniProtKB-SubCell"/>
</dbReference>
<reference evidence="23" key="1">
    <citation type="journal article" date="2022" name="bioRxiv">
        <title>Sequencing and chromosome-scale assembly of the giantPleurodeles waltlgenome.</title>
        <authorList>
            <person name="Brown T."/>
            <person name="Elewa A."/>
            <person name="Iarovenko S."/>
            <person name="Subramanian E."/>
            <person name="Araus A.J."/>
            <person name="Petzold A."/>
            <person name="Susuki M."/>
            <person name="Suzuki K.-i.T."/>
            <person name="Hayashi T."/>
            <person name="Toyoda A."/>
            <person name="Oliveira C."/>
            <person name="Osipova E."/>
            <person name="Leigh N.D."/>
            <person name="Simon A."/>
            <person name="Yun M.H."/>
        </authorList>
    </citation>
    <scope>NUCLEOTIDE SEQUENCE</scope>
    <source>
        <strain evidence="23">20211129_DDA</strain>
        <tissue evidence="23">Liver</tissue>
    </source>
</reference>
<evidence type="ECO:0000256" key="17">
    <source>
        <dbReference type="ARBA" id="ARBA00023145"/>
    </source>
</evidence>
<comment type="subcellular location">
    <subcellularLocation>
        <location evidence="1">Endoplasmic reticulum</location>
    </subcellularLocation>
    <subcellularLocation>
        <location evidence="3">Golgi apparatus</location>
    </subcellularLocation>
    <subcellularLocation>
        <location evidence="2">Lysosome</location>
    </subcellularLocation>
    <subcellularLocation>
        <location evidence="4">Secreted</location>
    </subcellularLocation>
</comment>
<dbReference type="AlphaFoldDB" id="A0AAV7UXA9"/>
<keyword evidence="24" id="KW-1185">Reference proteome</keyword>
<evidence type="ECO:0000256" key="8">
    <source>
        <dbReference type="ARBA" id="ARBA00022645"/>
    </source>
</evidence>
<evidence type="ECO:0000313" key="24">
    <source>
        <dbReference type="Proteomes" id="UP001066276"/>
    </source>
</evidence>
<dbReference type="GO" id="GO:0043171">
    <property type="term" value="P:peptide catabolic process"/>
    <property type="evidence" value="ECO:0007669"/>
    <property type="project" value="TreeGrafter"/>
</dbReference>
<sequence>MSVYIPLQLKGLRPKRTLRLVLWTGEEQGGVGARQYFDRHKVNISNFDLVMESDIGTFLPVGIQFSGSEKARDIMKEIMKLLQPINVTNLYDNAEGTDIAYWMQAGVPGETNNKLPS</sequence>
<keyword evidence="11" id="KW-0732">Signal</keyword>
<evidence type="ECO:0000256" key="4">
    <source>
        <dbReference type="ARBA" id="ARBA00004613"/>
    </source>
</evidence>
<keyword evidence="13" id="KW-0256">Endoplasmic reticulum</keyword>
<evidence type="ECO:0000256" key="19">
    <source>
        <dbReference type="ARBA" id="ARBA00023228"/>
    </source>
</evidence>